<comment type="subunit">
    <text evidence="4">Interacts with H3K4me3 and to a lesser extent with H3K4me2.</text>
</comment>
<dbReference type="InterPro" id="IPR045104">
    <property type="entry name" value="Alfin"/>
</dbReference>
<evidence type="ECO:0000256" key="3">
    <source>
        <dbReference type="ARBA" id="ARBA00022833"/>
    </source>
</evidence>
<keyword evidence="4" id="KW-0156">Chromatin regulator</keyword>
<keyword evidence="2 4" id="KW-0863">Zinc-finger</keyword>
<dbReference type="GeneID" id="103502427"/>
<dbReference type="PANTHER" id="PTHR12321:SF172">
    <property type="entry name" value="PHD FINGER PROTEIN ALFIN-LIKE 9"/>
    <property type="match status" value="1"/>
</dbReference>
<dbReference type="InterPro" id="IPR011011">
    <property type="entry name" value="Znf_FYVE_PHD"/>
</dbReference>
<comment type="similarity">
    <text evidence="4">Belongs to the Alfin family.</text>
</comment>
<organism evidence="5 6">
    <name type="scientific">Cucumis melo</name>
    <name type="common">Muskmelon</name>
    <dbReference type="NCBI Taxonomy" id="3656"/>
    <lineage>
        <taxon>Eukaryota</taxon>
        <taxon>Viridiplantae</taxon>
        <taxon>Streptophyta</taxon>
        <taxon>Embryophyta</taxon>
        <taxon>Tracheophyta</taxon>
        <taxon>Spermatophyta</taxon>
        <taxon>Magnoliopsida</taxon>
        <taxon>eudicotyledons</taxon>
        <taxon>Gunneridae</taxon>
        <taxon>Pentapetalae</taxon>
        <taxon>rosids</taxon>
        <taxon>fabids</taxon>
        <taxon>Cucurbitales</taxon>
        <taxon>Cucurbitaceae</taxon>
        <taxon>Benincaseae</taxon>
        <taxon>Cucumis</taxon>
    </lineage>
</organism>
<dbReference type="PANTHER" id="PTHR12321">
    <property type="entry name" value="CPG BINDING PROTEIN"/>
    <property type="match status" value="1"/>
</dbReference>
<evidence type="ECO:0000256" key="2">
    <source>
        <dbReference type="ARBA" id="ARBA00022771"/>
    </source>
</evidence>
<keyword evidence="1 4" id="KW-0479">Metal-binding</keyword>
<dbReference type="RefSeq" id="XP_016903218.2">
    <property type="nucleotide sequence ID" value="XM_017047729.2"/>
</dbReference>
<protein>
    <recommendedName>
        <fullName evidence="4">PHD finger protein ALFIN-LIKE</fullName>
    </recommendedName>
</protein>
<evidence type="ECO:0000313" key="5">
    <source>
        <dbReference type="Proteomes" id="UP001652600"/>
    </source>
</evidence>
<comment type="function">
    <text evidence="4">Histone-binding component that specifically recognizes H3 tails trimethylated on 'Lys-4' (H3K4me3), which mark transcription start sites of virtually all active genes.</text>
</comment>
<name>A0A1S4E4Q8_CUCME</name>
<keyword evidence="4" id="KW-0804">Transcription</keyword>
<dbReference type="InParanoid" id="A0A1S4E4Q8"/>
<keyword evidence="5" id="KW-1185">Reference proteome</keyword>
<dbReference type="Gene3D" id="3.30.40.10">
    <property type="entry name" value="Zinc/RING finger domain, C3HC4 (zinc finger)"/>
    <property type="match status" value="1"/>
</dbReference>
<comment type="subcellular location">
    <subcellularLocation>
        <location evidence="4">Nucleus</location>
    </subcellularLocation>
</comment>
<evidence type="ECO:0000256" key="4">
    <source>
        <dbReference type="RuleBase" id="RU369089"/>
    </source>
</evidence>
<keyword evidence="4" id="KW-0539">Nucleus</keyword>
<dbReference type="AlphaFoldDB" id="A0A1S4E4Q8"/>
<evidence type="ECO:0000256" key="1">
    <source>
        <dbReference type="ARBA" id="ARBA00022723"/>
    </source>
</evidence>
<proteinExistence type="inferred from homology"/>
<keyword evidence="3 4" id="KW-0862">Zinc</keyword>
<reference evidence="6" key="1">
    <citation type="submission" date="2025-08" db="UniProtKB">
        <authorList>
            <consortium name="RefSeq"/>
        </authorList>
    </citation>
    <scope>IDENTIFICATION</scope>
    <source>
        <tissue evidence="6">Stem</tissue>
    </source>
</reference>
<dbReference type="InterPro" id="IPR013083">
    <property type="entry name" value="Znf_RING/FYVE/PHD"/>
</dbReference>
<gene>
    <name evidence="6" type="primary">LOC103502427</name>
</gene>
<sequence length="131" mass="15305">MYTFLPPRFIQALIHFEAIQSTAKRIDYLDSLVEKVIVPNTEKATVVSASMREELSSIFFEVHYETSREAEKQGMYARQSQAREEVETLCEEDEDEHGDTLCGVCDENYASDEFWICCDICEKWFHEKFVV</sequence>
<keyword evidence="4" id="KW-0805">Transcription regulation</keyword>
<accession>A0A1S4E4Q8</accession>
<evidence type="ECO:0000313" key="6">
    <source>
        <dbReference type="RefSeq" id="XP_016903218.2"/>
    </source>
</evidence>
<comment type="domain">
    <text evidence="4">The PHD-type zinc finger mediates the binding to H3K4me3.</text>
</comment>
<dbReference type="Proteomes" id="UP001652600">
    <property type="component" value="Chromosome 3"/>
</dbReference>
<dbReference type="SUPFAM" id="SSF57903">
    <property type="entry name" value="FYVE/PHD zinc finger"/>
    <property type="match status" value="1"/>
</dbReference>
<dbReference type="KEGG" id="cmo:103502427"/>